<evidence type="ECO:0000313" key="3">
    <source>
        <dbReference type="Proteomes" id="UP000737018"/>
    </source>
</evidence>
<comment type="caution">
    <text evidence="2">The sequence shown here is derived from an EMBL/GenBank/DDBJ whole genome shotgun (WGS) entry which is preliminary data.</text>
</comment>
<evidence type="ECO:0000256" key="1">
    <source>
        <dbReference type="SAM" id="Coils"/>
    </source>
</evidence>
<dbReference type="EMBL" id="JRKL02009651">
    <property type="protein sequence ID" value="KAF3946249.1"/>
    <property type="molecule type" value="Genomic_DNA"/>
</dbReference>
<organism evidence="2 3">
    <name type="scientific">Castanea mollissima</name>
    <name type="common">Chinese chestnut</name>
    <dbReference type="NCBI Taxonomy" id="60419"/>
    <lineage>
        <taxon>Eukaryota</taxon>
        <taxon>Viridiplantae</taxon>
        <taxon>Streptophyta</taxon>
        <taxon>Embryophyta</taxon>
        <taxon>Tracheophyta</taxon>
        <taxon>Spermatophyta</taxon>
        <taxon>Magnoliopsida</taxon>
        <taxon>eudicotyledons</taxon>
        <taxon>Gunneridae</taxon>
        <taxon>Pentapetalae</taxon>
        <taxon>rosids</taxon>
        <taxon>fabids</taxon>
        <taxon>Fagales</taxon>
        <taxon>Fagaceae</taxon>
        <taxon>Castanea</taxon>
    </lineage>
</organism>
<proteinExistence type="predicted"/>
<gene>
    <name evidence="2" type="ORF">CMV_027464</name>
</gene>
<dbReference type="OrthoDB" id="10545817at2759"/>
<dbReference type="Proteomes" id="UP000737018">
    <property type="component" value="Unassembled WGS sequence"/>
</dbReference>
<evidence type="ECO:0000313" key="2">
    <source>
        <dbReference type="EMBL" id="KAF3946249.1"/>
    </source>
</evidence>
<name>A0A8J4QI70_9ROSI</name>
<reference evidence="2" key="1">
    <citation type="submission" date="2020-03" db="EMBL/GenBank/DDBJ databases">
        <title>Castanea mollissima Vanexum genome sequencing.</title>
        <authorList>
            <person name="Staton M."/>
        </authorList>
    </citation>
    <scope>NUCLEOTIDE SEQUENCE</scope>
    <source>
        <tissue evidence="2">Leaf</tissue>
    </source>
</reference>
<accession>A0A8J4QI70</accession>
<keyword evidence="1" id="KW-0175">Coiled coil</keyword>
<protein>
    <submittedName>
        <fullName evidence="2">Uncharacterized protein</fullName>
    </submittedName>
</protein>
<sequence>MEEKLAGFDEMKQKLSQFEEMEERMEQRMARMLQQISPQCNQDVPLAEHSPSLPKSYYMALSIVHQIGAHPDWSSHFLYHTFSDTNSAETTETVSVKSVWKSSVSSLRYKVQKPDVDFSLSLSLSPCRLPVLEATQANISVACRASR</sequence>
<keyword evidence="3" id="KW-1185">Reference proteome</keyword>
<dbReference type="AlphaFoldDB" id="A0A8J4QI70"/>
<feature type="coiled-coil region" evidence="1">
    <location>
        <begin position="8"/>
        <end position="35"/>
    </location>
</feature>